<sequence length="29" mass="3369">MPQGYVLPRTHPTTVHVTYLHQGNPYFTL</sequence>
<evidence type="ECO:0000313" key="1">
    <source>
        <dbReference type="EMBL" id="TDW19330.1"/>
    </source>
</evidence>
<reference evidence="1 2" key="1">
    <citation type="submission" date="2019-03" db="EMBL/GenBank/DDBJ databases">
        <title>Genomic Encyclopedia of Type Strains, Phase III (KMG-III): the genomes of soil and plant-associated and newly described type strains.</title>
        <authorList>
            <person name="Whitman W."/>
        </authorList>
    </citation>
    <scope>NUCLEOTIDE SEQUENCE [LARGE SCALE GENOMIC DNA]</scope>
    <source>
        <strain evidence="1 2">VKM Ac-2570</strain>
    </source>
</reference>
<keyword evidence="2" id="KW-1185">Reference proteome</keyword>
<name>A0A4R7ZUT0_9ACTN</name>
<dbReference type="AlphaFoldDB" id="A0A4R7ZUT0"/>
<proteinExistence type="predicted"/>
<accession>A0A4R7ZUT0</accession>
<gene>
    <name evidence="1" type="ORF">EV650_5936</name>
</gene>
<organism evidence="1 2">
    <name type="scientific">Kribbella kalugense</name>
    <dbReference type="NCBI Taxonomy" id="2512221"/>
    <lineage>
        <taxon>Bacteria</taxon>
        <taxon>Bacillati</taxon>
        <taxon>Actinomycetota</taxon>
        <taxon>Actinomycetes</taxon>
        <taxon>Propionibacteriales</taxon>
        <taxon>Kribbellaceae</taxon>
        <taxon>Kribbella</taxon>
    </lineage>
</organism>
<evidence type="ECO:0000313" key="2">
    <source>
        <dbReference type="Proteomes" id="UP000295447"/>
    </source>
</evidence>
<protein>
    <submittedName>
        <fullName evidence="1">Uncharacterized protein</fullName>
    </submittedName>
</protein>
<dbReference type="EMBL" id="SODF01000002">
    <property type="protein sequence ID" value="TDW19330.1"/>
    <property type="molecule type" value="Genomic_DNA"/>
</dbReference>
<dbReference type="Proteomes" id="UP000295447">
    <property type="component" value="Unassembled WGS sequence"/>
</dbReference>
<comment type="caution">
    <text evidence="1">The sequence shown here is derived from an EMBL/GenBank/DDBJ whole genome shotgun (WGS) entry which is preliminary data.</text>
</comment>